<sequence>MPDWTRDLTGVVTKTGDYTATGADSIILVDASGGAVTITLPAITSIGGRKHYIKKTDTSTNKVTVTSTSNIDGVPNQILDEQYEVLKVKAGTAEWHAVHTIDPEIVVYEGLVVTINDQVIYN</sequence>
<dbReference type="EMBL" id="LAZR01053432">
    <property type="protein sequence ID" value="KKK80759.1"/>
    <property type="molecule type" value="Genomic_DNA"/>
</dbReference>
<organism evidence="1">
    <name type="scientific">marine sediment metagenome</name>
    <dbReference type="NCBI Taxonomy" id="412755"/>
    <lineage>
        <taxon>unclassified sequences</taxon>
        <taxon>metagenomes</taxon>
        <taxon>ecological metagenomes</taxon>
    </lineage>
</organism>
<reference evidence="1" key="1">
    <citation type="journal article" date="2015" name="Nature">
        <title>Complex archaea that bridge the gap between prokaryotes and eukaryotes.</title>
        <authorList>
            <person name="Spang A."/>
            <person name="Saw J.H."/>
            <person name="Jorgensen S.L."/>
            <person name="Zaremba-Niedzwiedzka K."/>
            <person name="Martijn J."/>
            <person name="Lind A.E."/>
            <person name="van Eijk R."/>
            <person name="Schleper C."/>
            <person name="Guy L."/>
            <person name="Ettema T.J."/>
        </authorList>
    </citation>
    <scope>NUCLEOTIDE SEQUENCE</scope>
</reference>
<dbReference type="AlphaFoldDB" id="A0A0F9AQL1"/>
<gene>
    <name evidence="1" type="ORF">LCGC14_2820290</name>
</gene>
<accession>A0A0F9AQL1</accession>
<name>A0A0F9AQL1_9ZZZZ</name>
<evidence type="ECO:0000313" key="1">
    <source>
        <dbReference type="EMBL" id="KKK80759.1"/>
    </source>
</evidence>
<comment type="caution">
    <text evidence="1">The sequence shown here is derived from an EMBL/GenBank/DDBJ whole genome shotgun (WGS) entry which is preliminary data.</text>
</comment>
<protein>
    <submittedName>
        <fullName evidence="1">Uncharacterized protein</fullName>
    </submittedName>
</protein>
<proteinExistence type="predicted"/>